<sequence>MKSTLRSVLTATVFSAVLALPTFASQASVGEQAPDFTLTSIDGQTHRLSDFKGKTVVLEWVNPECPFVVKHYSSGNIPALQKSATDDGVVWLAINSGSPGAQGDYDPEKAAGWMESNEAAPTAYFRDQDGKVGRLYGAKTTPHMYVINPEGELVYNGAIDSIPSASKRDLAKAQNYVIAALAAVKNGHELERDQTQPYGCGVKY</sequence>
<dbReference type="InterPro" id="IPR000866">
    <property type="entry name" value="AhpC/TSA"/>
</dbReference>
<dbReference type="RefSeq" id="WP_225919202.1">
    <property type="nucleotide sequence ID" value="NZ_CP139781.1"/>
</dbReference>
<evidence type="ECO:0000259" key="2">
    <source>
        <dbReference type="PROSITE" id="PS51352"/>
    </source>
</evidence>
<dbReference type="Gene3D" id="3.40.30.10">
    <property type="entry name" value="Glutaredoxin"/>
    <property type="match status" value="1"/>
</dbReference>
<gene>
    <name evidence="3" type="ORF">K1X11_001650</name>
</gene>
<dbReference type="Proteomes" id="UP000738431">
    <property type="component" value="Chromosome"/>
</dbReference>
<keyword evidence="4" id="KW-1185">Reference proteome</keyword>
<organism evidence="3 4">
    <name type="scientific">Actomonas aquatica</name>
    <dbReference type="NCBI Taxonomy" id="2866162"/>
    <lineage>
        <taxon>Bacteria</taxon>
        <taxon>Pseudomonadati</taxon>
        <taxon>Verrucomicrobiota</taxon>
        <taxon>Opitutia</taxon>
        <taxon>Opitutales</taxon>
        <taxon>Opitutaceae</taxon>
        <taxon>Actomonas</taxon>
    </lineage>
</organism>
<keyword evidence="1" id="KW-0732">Signal</keyword>
<protein>
    <submittedName>
        <fullName evidence="3">Thioredoxin family protein</fullName>
    </submittedName>
</protein>
<evidence type="ECO:0000313" key="3">
    <source>
        <dbReference type="EMBL" id="WRQ88092.1"/>
    </source>
</evidence>
<dbReference type="EMBL" id="CP139781">
    <property type="protein sequence ID" value="WRQ88092.1"/>
    <property type="molecule type" value="Genomic_DNA"/>
</dbReference>
<dbReference type="PANTHER" id="PTHR43640">
    <property type="entry name" value="OS07G0260300 PROTEIN"/>
    <property type="match status" value="1"/>
</dbReference>
<dbReference type="InterPro" id="IPR047262">
    <property type="entry name" value="PRX-like1"/>
</dbReference>
<feature type="domain" description="Thioredoxin" evidence="2">
    <location>
        <begin position="27"/>
        <end position="175"/>
    </location>
</feature>
<dbReference type="PANTHER" id="PTHR43640:SF1">
    <property type="entry name" value="THIOREDOXIN-DEPENDENT PEROXIREDOXIN"/>
    <property type="match status" value="1"/>
</dbReference>
<evidence type="ECO:0000256" key="1">
    <source>
        <dbReference type="SAM" id="SignalP"/>
    </source>
</evidence>
<dbReference type="InterPro" id="IPR036249">
    <property type="entry name" value="Thioredoxin-like_sf"/>
</dbReference>
<feature type="signal peptide" evidence="1">
    <location>
        <begin position="1"/>
        <end position="24"/>
    </location>
</feature>
<dbReference type="SUPFAM" id="SSF52833">
    <property type="entry name" value="Thioredoxin-like"/>
    <property type="match status" value="1"/>
</dbReference>
<dbReference type="CDD" id="cd02969">
    <property type="entry name" value="PRX_like1"/>
    <property type="match status" value="1"/>
</dbReference>
<dbReference type="InterPro" id="IPR013766">
    <property type="entry name" value="Thioredoxin_domain"/>
</dbReference>
<evidence type="ECO:0000313" key="4">
    <source>
        <dbReference type="Proteomes" id="UP000738431"/>
    </source>
</evidence>
<dbReference type="Pfam" id="PF00578">
    <property type="entry name" value="AhpC-TSA"/>
    <property type="match status" value="1"/>
</dbReference>
<proteinExistence type="predicted"/>
<reference evidence="3 4" key="1">
    <citation type="submission" date="2023-12" db="EMBL/GenBank/DDBJ databases">
        <title>Description of an unclassified Opitutus bacterium of Verrucomicrobiota.</title>
        <authorList>
            <person name="Zhang D.-F."/>
        </authorList>
    </citation>
    <scope>NUCLEOTIDE SEQUENCE [LARGE SCALE GENOMIC DNA]</scope>
    <source>
        <strain evidence="3 4">WL0086</strain>
    </source>
</reference>
<feature type="chain" id="PRO_5046763361" evidence="1">
    <location>
        <begin position="25"/>
        <end position="204"/>
    </location>
</feature>
<accession>A0ABZ1C8R8</accession>
<name>A0ABZ1C8R8_9BACT</name>
<dbReference type="PROSITE" id="PS51352">
    <property type="entry name" value="THIOREDOXIN_2"/>
    <property type="match status" value="1"/>
</dbReference>